<proteinExistence type="predicted"/>
<dbReference type="Gene3D" id="3.30.420.10">
    <property type="entry name" value="Ribonuclease H-like superfamily/Ribonuclease H"/>
    <property type="match status" value="1"/>
</dbReference>
<dbReference type="InterPro" id="IPR036397">
    <property type="entry name" value="RNaseH_sf"/>
</dbReference>
<evidence type="ECO:0000256" key="1">
    <source>
        <dbReference type="SAM" id="MobiDB-lite"/>
    </source>
</evidence>
<dbReference type="PROSITE" id="PS50994">
    <property type="entry name" value="INTEGRASE"/>
    <property type="match status" value="1"/>
</dbReference>
<dbReference type="InterPro" id="IPR050900">
    <property type="entry name" value="Transposase_IS3/IS150/IS904"/>
</dbReference>
<name>A0A723X0L3_SALER</name>
<dbReference type="InterPro" id="IPR048020">
    <property type="entry name" value="Transpos_IS3"/>
</dbReference>
<feature type="domain" description="Integrase catalytic" evidence="2">
    <location>
        <begin position="26"/>
        <end position="192"/>
    </location>
</feature>
<evidence type="ECO:0000259" key="2">
    <source>
        <dbReference type="PROSITE" id="PS50994"/>
    </source>
</evidence>
<dbReference type="Pfam" id="PF00665">
    <property type="entry name" value="rve"/>
    <property type="match status" value="1"/>
</dbReference>
<dbReference type="InterPro" id="IPR001584">
    <property type="entry name" value="Integrase_cat-core"/>
</dbReference>
<dbReference type="InterPro" id="IPR012337">
    <property type="entry name" value="RNaseH-like_sf"/>
</dbReference>
<feature type="region of interest" description="Disordered" evidence="1">
    <location>
        <begin position="1"/>
        <end position="23"/>
    </location>
</feature>
<comment type="caution">
    <text evidence="3">The sequence shown here is derived from an EMBL/GenBank/DDBJ whole genome shotgun (WGS) entry which is preliminary data.</text>
</comment>
<dbReference type="EMBL" id="DAAQMA010000042">
    <property type="protein sequence ID" value="HAD9904290.1"/>
    <property type="molecule type" value="Genomic_DNA"/>
</dbReference>
<protein>
    <submittedName>
        <fullName evidence="3">IS3 family transposase</fullName>
    </submittedName>
</protein>
<reference evidence="3" key="2">
    <citation type="submission" date="2019-01" db="EMBL/GenBank/DDBJ databases">
        <authorList>
            <consortium name="NCBI Pathogen Detection Project"/>
        </authorList>
    </citation>
    <scope>NUCLEOTIDE SEQUENCE</scope>
    <source>
        <strain evidence="3">R17.5425</strain>
    </source>
</reference>
<evidence type="ECO:0000313" key="3">
    <source>
        <dbReference type="EMBL" id="HAD9904290.1"/>
    </source>
</evidence>
<dbReference type="GO" id="GO:0015074">
    <property type="term" value="P:DNA integration"/>
    <property type="evidence" value="ECO:0007669"/>
    <property type="project" value="InterPro"/>
</dbReference>
<gene>
    <name evidence="3" type="ORF">G1493_25010</name>
</gene>
<accession>A0A723X0L3</accession>
<dbReference type="PANTHER" id="PTHR46889:SF4">
    <property type="entry name" value="TRANSPOSASE INSO FOR INSERTION SEQUENCE ELEMENT IS911B-RELATED"/>
    <property type="match status" value="1"/>
</dbReference>
<dbReference type="PANTHER" id="PTHR46889">
    <property type="entry name" value="TRANSPOSASE INSF FOR INSERTION SEQUENCE IS3B-RELATED"/>
    <property type="match status" value="1"/>
</dbReference>
<organism evidence="3">
    <name type="scientific">Salmonella enterica</name>
    <name type="common">Salmonella choleraesuis</name>
    <dbReference type="NCBI Taxonomy" id="28901"/>
    <lineage>
        <taxon>Bacteria</taxon>
        <taxon>Pseudomonadati</taxon>
        <taxon>Pseudomonadota</taxon>
        <taxon>Gammaproteobacteria</taxon>
        <taxon>Enterobacterales</taxon>
        <taxon>Enterobacteriaceae</taxon>
        <taxon>Salmonella</taxon>
    </lineage>
</organism>
<dbReference type="AlphaFoldDB" id="A0A723X0L3"/>
<dbReference type="NCBIfam" id="NF033516">
    <property type="entry name" value="transpos_IS3"/>
    <property type="match status" value="1"/>
</dbReference>
<reference evidence="3" key="1">
    <citation type="journal article" date="2018" name="Genome Biol.">
        <title>SKESA: strategic k-mer extension for scrupulous assemblies.</title>
        <authorList>
            <person name="Souvorov A."/>
            <person name="Agarwala R."/>
            <person name="Lipman D.J."/>
        </authorList>
    </citation>
    <scope>NUCLEOTIDE SEQUENCE</scope>
    <source>
        <strain evidence="3">R17.5425</strain>
    </source>
</reference>
<dbReference type="SUPFAM" id="SSF53098">
    <property type="entry name" value="Ribonuclease H-like"/>
    <property type="match status" value="1"/>
</dbReference>
<dbReference type="GO" id="GO:0003676">
    <property type="term" value="F:nucleic acid binding"/>
    <property type="evidence" value="ECO:0007669"/>
    <property type="project" value="InterPro"/>
</dbReference>
<sequence length="247" mass="28660">MREHGQANRRGRAQPPRTAPKPHAWLASAPLKTWSWDITFLPTAVRGQFYRLYMVMDVYSRMIVGWEIHEDERAEHAAMLITKACLRHRVRQDALVLHADNGSPMKGATMLATLQRLGVVPSFSRPAVSDDNAYSEALFRTLKYTPAYPKKPFASIEQARQWVLRFVTWYNTEHRHSGIKFVTPEQRHYGQEHAILERRRTVYEAAKQAMPQRWKGRHTRDWNPIGEVWLNPPKESAADDHKLSRAA</sequence>